<protein>
    <submittedName>
        <fullName evidence="4">Helix-turn-helix domain-containing protein</fullName>
    </submittedName>
</protein>
<dbReference type="EMBL" id="BAAAQX010000039">
    <property type="protein sequence ID" value="GAA2214296.1"/>
    <property type="molecule type" value="Genomic_DNA"/>
</dbReference>
<evidence type="ECO:0000313" key="4">
    <source>
        <dbReference type="EMBL" id="GAA2214296.1"/>
    </source>
</evidence>
<evidence type="ECO:0000259" key="3">
    <source>
        <dbReference type="SMART" id="SM00418"/>
    </source>
</evidence>
<evidence type="ECO:0000259" key="2">
    <source>
        <dbReference type="SMART" id="SM00226"/>
    </source>
</evidence>
<dbReference type="SMART" id="SM00226">
    <property type="entry name" value="LMWPc"/>
    <property type="match status" value="1"/>
</dbReference>
<name>A0ABN3CXP7_9ACTN</name>
<keyword evidence="1" id="KW-0059">Arsenical resistance</keyword>
<gene>
    <name evidence="4" type="ORF">GCM10009850_097610</name>
</gene>
<dbReference type="InterPro" id="IPR036390">
    <property type="entry name" value="WH_DNA-bd_sf"/>
</dbReference>
<accession>A0ABN3CXP7</accession>
<dbReference type="SMART" id="SM00418">
    <property type="entry name" value="HTH_ARSR"/>
    <property type="match status" value="1"/>
</dbReference>
<evidence type="ECO:0000256" key="1">
    <source>
        <dbReference type="ARBA" id="ARBA00022849"/>
    </source>
</evidence>
<organism evidence="4 5">
    <name type="scientific">Nonomuraea monospora</name>
    <dbReference type="NCBI Taxonomy" id="568818"/>
    <lineage>
        <taxon>Bacteria</taxon>
        <taxon>Bacillati</taxon>
        <taxon>Actinomycetota</taxon>
        <taxon>Actinomycetes</taxon>
        <taxon>Streptosporangiales</taxon>
        <taxon>Streptosporangiaceae</taxon>
        <taxon>Nonomuraea</taxon>
    </lineage>
</organism>
<keyword evidence="5" id="KW-1185">Reference proteome</keyword>
<dbReference type="InterPro" id="IPR001845">
    <property type="entry name" value="HTH_ArsR_DNA-bd_dom"/>
</dbReference>
<dbReference type="Pfam" id="PF12840">
    <property type="entry name" value="HTH_20"/>
    <property type="match status" value="1"/>
</dbReference>
<dbReference type="InterPro" id="IPR036388">
    <property type="entry name" value="WH-like_DNA-bd_sf"/>
</dbReference>
<dbReference type="Proteomes" id="UP001499843">
    <property type="component" value="Unassembled WGS sequence"/>
</dbReference>
<dbReference type="RefSeq" id="WP_344491531.1">
    <property type="nucleotide sequence ID" value="NZ_BAAAQX010000039.1"/>
</dbReference>
<dbReference type="Gene3D" id="3.40.50.2300">
    <property type="match status" value="1"/>
</dbReference>
<dbReference type="InterPro" id="IPR036196">
    <property type="entry name" value="Ptyr_pPase_sf"/>
</dbReference>
<dbReference type="PANTHER" id="PTHR43428:SF1">
    <property type="entry name" value="ARSENATE REDUCTASE"/>
    <property type="match status" value="1"/>
</dbReference>
<dbReference type="InterPro" id="IPR023485">
    <property type="entry name" value="Ptyr_pPase"/>
</dbReference>
<feature type="domain" description="Phosphotyrosine protein phosphatase I" evidence="2">
    <location>
        <begin position="97"/>
        <end position="219"/>
    </location>
</feature>
<dbReference type="SUPFAM" id="SSF46785">
    <property type="entry name" value="Winged helix' DNA-binding domain"/>
    <property type="match status" value="1"/>
</dbReference>
<dbReference type="SUPFAM" id="SSF52788">
    <property type="entry name" value="Phosphotyrosine protein phosphatases I"/>
    <property type="match status" value="1"/>
</dbReference>
<feature type="domain" description="HTH arsR-type" evidence="3">
    <location>
        <begin position="12"/>
        <end position="93"/>
    </location>
</feature>
<dbReference type="CDD" id="cd00090">
    <property type="entry name" value="HTH_ARSR"/>
    <property type="match status" value="1"/>
</dbReference>
<sequence length="231" mass="24742">MIELSHVEERAAAHAALGDPIRLAMVDDLLLGDRSPGELGQTFGLSSNLLAHHLKVLQEAGLIIRARSEADRRRSYVRLRPGALARLGPAPAAPAAERVVFVCTHNSARSQLAAALWQHRSDLPATSAGTEPASRVHPRAVATARRHRLRLDPRATAHVGDIVRAGDLVVAVCDDAYERLPARPPLHWSVPDPVPAGTDDAFERAYADLSGRVDRLATALTDATSSTKGTP</sequence>
<dbReference type="PANTHER" id="PTHR43428">
    <property type="entry name" value="ARSENATE REDUCTASE"/>
    <property type="match status" value="1"/>
</dbReference>
<dbReference type="InterPro" id="IPR011991">
    <property type="entry name" value="ArsR-like_HTH"/>
</dbReference>
<proteinExistence type="predicted"/>
<dbReference type="Gene3D" id="1.10.10.10">
    <property type="entry name" value="Winged helix-like DNA-binding domain superfamily/Winged helix DNA-binding domain"/>
    <property type="match status" value="1"/>
</dbReference>
<comment type="caution">
    <text evidence="4">The sequence shown here is derived from an EMBL/GenBank/DDBJ whole genome shotgun (WGS) entry which is preliminary data.</text>
</comment>
<reference evidence="4 5" key="1">
    <citation type="journal article" date="2019" name="Int. J. Syst. Evol. Microbiol.">
        <title>The Global Catalogue of Microorganisms (GCM) 10K type strain sequencing project: providing services to taxonomists for standard genome sequencing and annotation.</title>
        <authorList>
            <consortium name="The Broad Institute Genomics Platform"/>
            <consortium name="The Broad Institute Genome Sequencing Center for Infectious Disease"/>
            <person name="Wu L."/>
            <person name="Ma J."/>
        </authorList>
    </citation>
    <scope>NUCLEOTIDE SEQUENCE [LARGE SCALE GENOMIC DNA]</scope>
    <source>
        <strain evidence="4 5">JCM 16114</strain>
    </source>
</reference>
<evidence type="ECO:0000313" key="5">
    <source>
        <dbReference type="Proteomes" id="UP001499843"/>
    </source>
</evidence>
<dbReference type="Pfam" id="PF01451">
    <property type="entry name" value="LMWPc"/>
    <property type="match status" value="1"/>
</dbReference>